<comment type="caution">
    <text evidence="1">The sequence shown here is derived from an EMBL/GenBank/DDBJ whole genome shotgun (WGS) entry which is preliminary data.</text>
</comment>
<evidence type="ECO:0000313" key="2">
    <source>
        <dbReference type="Proteomes" id="UP001432322"/>
    </source>
</evidence>
<keyword evidence="2" id="KW-1185">Reference proteome</keyword>
<organism evidence="1 2">
    <name type="scientific">Pristionchus fissidentatus</name>
    <dbReference type="NCBI Taxonomy" id="1538716"/>
    <lineage>
        <taxon>Eukaryota</taxon>
        <taxon>Metazoa</taxon>
        <taxon>Ecdysozoa</taxon>
        <taxon>Nematoda</taxon>
        <taxon>Chromadorea</taxon>
        <taxon>Rhabditida</taxon>
        <taxon>Rhabditina</taxon>
        <taxon>Diplogasteromorpha</taxon>
        <taxon>Diplogasteroidea</taxon>
        <taxon>Neodiplogasteridae</taxon>
        <taxon>Pristionchus</taxon>
    </lineage>
</organism>
<sequence>AEEASRYDPGKRDESVMTVKHHNWLYNLIDKDCNKTMFFPWTTVPEQFSINRRNNVRQHENYSSGTVGNE</sequence>
<gene>
    <name evidence="1" type="ORF">PFISCL1PPCAC_1691</name>
</gene>
<reference evidence="1" key="1">
    <citation type="submission" date="2023-10" db="EMBL/GenBank/DDBJ databases">
        <title>Genome assembly of Pristionchus species.</title>
        <authorList>
            <person name="Yoshida K."/>
            <person name="Sommer R.J."/>
        </authorList>
    </citation>
    <scope>NUCLEOTIDE SEQUENCE</scope>
    <source>
        <strain evidence="1">RS5133</strain>
    </source>
</reference>
<feature type="non-terminal residue" evidence="1">
    <location>
        <position position="1"/>
    </location>
</feature>
<dbReference type="AlphaFoldDB" id="A0AAV5UVN8"/>
<dbReference type="Proteomes" id="UP001432322">
    <property type="component" value="Unassembled WGS sequence"/>
</dbReference>
<accession>A0AAV5UVN8</accession>
<protein>
    <submittedName>
        <fullName evidence="1">Uncharacterized protein</fullName>
    </submittedName>
</protein>
<dbReference type="EMBL" id="BTSY01000001">
    <property type="protein sequence ID" value="GMT10394.1"/>
    <property type="molecule type" value="Genomic_DNA"/>
</dbReference>
<evidence type="ECO:0000313" key="1">
    <source>
        <dbReference type="EMBL" id="GMT10394.1"/>
    </source>
</evidence>
<proteinExistence type="predicted"/>
<name>A0AAV5UVN8_9BILA</name>